<feature type="domain" description="PA" evidence="12">
    <location>
        <begin position="393"/>
        <end position="481"/>
    </location>
</feature>
<dbReference type="PROSITE" id="PS51892">
    <property type="entry name" value="SUBTILASE"/>
    <property type="match status" value="1"/>
</dbReference>
<evidence type="ECO:0000256" key="7">
    <source>
        <dbReference type="ARBA" id="ARBA00023180"/>
    </source>
</evidence>
<feature type="region of interest" description="Disordered" evidence="10">
    <location>
        <begin position="755"/>
        <end position="791"/>
    </location>
</feature>
<dbReference type="Gene3D" id="3.40.50.200">
    <property type="entry name" value="Peptidase S8/S53 domain"/>
    <property type="match status" value="1"/>
</dbReference>
<dbReference type="InterPro" id="IPR015500">
    <property type="entry name" value="Peptidase_S8_subtilisin-rel"/>
</dbReference>
<dbReference type="InterPro" id="IPR036852">
    <property type="entry name" value="Peptidase_S8/S53_dom_sf"/>
</dbReference>
<evidence type="ECO:0000256" key="6">
    <source>
        <dbReference type="ARBA" id="ARBA00022825"/>
    </source>
</evidence>
<keyword evidence="3 8" id="KW-0645">Protease</keyword>
<feature type="domain" description="Peptidase S8/S53" evidence="11">
    <location>
        <begin position="133"/>
        <end position="599"/>
    </location>
</feature>
<name>A0ABW5XI95_9MICO</name>
<dbReference type="InterPro" id="IPR037045">
    <property type="entry name" value="S8pro/Inhibitor_I9_sf"/>
</dbReference>
<dbReference type="PROSITE" id="PS00136">
    <property type="entry name" value="SUBTILASE_ASP"/>
    <property type="match status" value="1"/>
</dbReference>
<dbReference type="InterPro" id="IPR034197">
    <property type="entry name" value="Peptidases_S8_3"/>
</dbReference>
<evidence type="ECO:0000256" key="8">
    <source>
        <dbReference type="PROSITE-ProRule" id="PRU01240"/>
    </source>
</evidence>
<keyword evidence="7" id="KW-0325">Glycoprotein</keyword>
<comment type="similarity">
    <text evidence="2 8 9">Belongs to the peptidase S8 family.</text>
</comment>
<feature type="active site" description="Charge relay system" evidence="8">
    <location>
        <position position="142"/>
    </location>
</feature>
<protein>
    <submittedName>
        <fullName evidence="15">S8 family serine peptidase</fullName>
    </submittedName>
</protein>
<feature type="non-terminal residue" evidence="15">
    <location>
        <position position="842"/>
    </location>
</feature>
<feature type="active site" description="Charge relay system" evidence="8">
    <location>
        <position position="234"/>
    </location>
</feature>
<dbReference type="Pfam" id="PF00082">
    <property type="entry name" value="Peptidase_S8"/>
    <property type="match status" value="1"/>
</dbReference>
<dbReference type="InterPro" id="IPR045051">
    <property type="entry name" value="SBT"/>
</dbReference>
<evidence type="ECO:0000313" key="16">
    <source>
        <dbReference type="Proteomes" id="UP001597391"/>
    </source>
</evidence>
<dbReference type="Gene3D" id="2.60.40.2310">
    <property type="match status" value="1"/>
</dbReference>
<dbReference type="Pfam" id="PF05922">
    <property type="entry name" value="Inhibitor_I9"/>
    <property type="match status" value="1"/>
</dbReference>
<evidence type="ECO:0000256" key="3">
    <source>
        <dbReference type="ARBA" id="ARBA00022670"/>
    </source>
</evidence>
<comment type="subcellular location">
    <subcellularLocation>
        <location evidence="1">Secreted</location>
    </subcellularLocation>
</comment>
<gene>
    <name evidence="15" type="ORF">ACFSYH_09495</name>
</gene>
<evidence type="ECO:0000259" key="13">
    <source>
        <dbReference type="Pfam" id="PF05922"/>
    </source>
</evidence>
<evidence type="ECO:0000256" key="10">
    <source>
        <dbReference type="SAM" id="MobiDB-lite"/>
    </source>
</evidence>
<dbReference type="RefSeq" id="WP_377466699.1">
    <property type="nucleotide sequence ID" value="NZ_JBHUOP010000003.1"/>
</dbReference>
<evidence type="ECO:0000313" key="15">
    <source>
        <dbReference type="EMBL" id="MFD2840804.1"/>
    </source>
</evidence>
<dbReference type="PANTHER" id="PTHR10795">
    <property type="entry name" value="PROPROTEIN CONVERTASE SUBTILISIN/KEXIN"/>
    <property type="match status" value="1"/>
</dbReference>
<sequence length="842" mass="86244">MGITPVAATGPTPQGFEDGHYIIELSQPPVAGELVAAQDIDAVESQEDVLESIQGAVAQSVGADVEQNYTVAINGFSATLTAEQAEALSEHRQVRSVSVERIYEVQAQSTTEYLGLGEPTGLWSQVGGVDAAGEGVVVGVLDSGISPDNPTMAGSPLTANATDPATPHLADGGIAMVKADGQTFTGVCQTGPGFDASDCSTKIVGARYFDNAVNSGSIWVVGDEYRSPRDYNGHGSHTASIAAGNAGVDASYADLDSVTISGVAPAAKVAVYKVCWQSILGPTQCGESDLIAGIEAAIRDGVDVINYSIGSSNGDDTVSGPVDLALLRASSAGIFVSASAGNSGSGASTIDHTEPWLTTVAATTSAQEATVIAGEFSEVGASVTVFGTGVTDLPLVLDTSRSGARFCREGSLSDDVQGAVVLCARMTNDSATLRREQTAEVRRAGGVAAIIANTASSPQDVLAETHLIPTVHVTRTVGEALTAYVPTSGSATVSFLPFNTTGESLLQSPQVATFSSRGPARTSSGNILKPDVAAPGVAVLAAVSNASGKDPQYRLMSGTSMAAPHVAGLAAVYLSTSPHAGPAEIKSALMTTAGDTHTSEGEVNTDHFADGAGQIAPQDFLNPGFVYKSGQEEWNGYLNGLGVDTGSRDTPIHGSEVNQASLAIGQLVTSREVTRTVTATAPGRYTAHAALPGYDVSVQPSVLEFTKAGQEISYRITVTRVDAPLGEYAQGNITWVGEDMSSRFPIAVKAVSTSTEPPLAELPAQPEDPTDDEVEPKVLTGSVPTVSGSPQVGKRLAAQSGTWTAGAQLTYQWFVGGQRVDGATGSTFTARASDVGKSVTVQ</sequence>
<dbReference type="InterPro" id="IPR000209">
    <property type="entry name" value="Peptidase_S8/S53_dom"/>
</dbReference>
<proteinExistence type="inferred from homology"/>
<accession>A0ABW5XI95</accession>
<keyword evidence="16" id="KW-1185">Reference proteome</keyword>
<dbReference type="InterPro" id="IPR010259">
    <property type="entry name" value="S8pro/Inhibitor_I9"/>
</dbReference>
<dbReference type="InterPro" id="IPR023827">
    <property type="entry name" value="Peptidase_S8_Asp-AS"/>
</dbReference>
<dbReference type="PRINTS" id="PR00723">
    <property type="entry name" value="SUBTILISIN"/>
</dbReference>
<evidence type="ECO:0000256" key="5">
    <source>
        <dbReference type="ARBA" id="ARBA00022801"/>
    </source>
</evidence>
<dbReference type="Gene3D" id="3.30.70.80">
    <property type="entry name" value="Peptidase S8 propeptide/proteinase inhibitor I9"/>
    <property type="match status" value="1"/>
</dbReference>
<keyword evidence="6 8" id="KW-0720">Serine protease</keyword>
<dbReference type="InterPro" id="IPR003137">
    <property type="entry name" value="PA_domain"/>
</dbReference>
<reference evidence="16" key="1">
    <citation type="journal article" date="2019" name="Int. J. Syst. Evol. Microbiol.">
        <title>The Global Catalogue of Microorganisms (GCM) 10K type strain sequencing project: providing services to taxonomists for standard genome sequencing and annotation.</title>
        <authorList>
            <consortium name="The Broad Institute Genomics Platform"/>
            <consortium name="The Broad Institute Genome Sequencing Center for Infectious Disease"/>
            <person name="Wu L."/>
            <person name="Ma J."/>
        </authorList>
    </citation>
    <scope>NUCLEOTIDE SEQUENCE [LARGE SCALE GENOMIC DNA]</scope>
    <source>
        <strain evidence="16">KCTC 33576</strain>
    </source>
</reference>
<dbReference type="SUPFAM" id="SSF52743">
    <property type="entry name" value="Subtilisin-like"/>
    <property type="match status" value="1"/>
</dbReference>
<evidence type="ECO:0000256" key="1">
    <source>
        <dbReference type="ARBA" id="ARBA00004613"/>
    </source>
</evidence>
<evidence type="ECO:0000256" key="2">
    <source>
        <dbReference type="ARBA" id="ARBA00011073"/>
    </source>
</evidence>
<evidence type="ECO:0000259" key="14">
    <source>
        <dbReference type="Pfam" id="PF17766"/>
    </source>
</evidence>
<feature type="domain" description="Inhibitor I9" evidence="13">
    <location>
        <begin position="21"/>
        <end position="105"/>
    </location>
</feature>
<comment type="caution">
    <text evidence="15">The sequence shown here is derived from an EMBL/GenBank/DDBJ whole genome shotgun (WGS) entry which is preliminary data.</text>
</comment>
<keyword evidence="4" id="KW-0732">Signal</keyword>
<feature type="domain" description="Subtilisin-like protease fibronectin type-III" evidence="14">
    <location>
        <begin position="657"/>
        <end position="748"/>
    </location>
</feature>
<evidence type="ECO:0000256" key="4">
    <source>
        <dbReference type="ARBA" id="ARBA00022729"/>
    </source>
</evidence>
<evidence type="ECO:0000259" key="11">
    <source>
        <dbReference type="Pfam" id="PF00082"/>
    </source>
</evidence>
<dbReference type="PROSITE" id="PS00138">
    <property type="entry name" value="SUBTILASE_SER"/>
    <property type="match status" value="1"/>
</dbReference>
<dbReference type="Proteomes" id="UP001597391">
    <property type="component" value="Unassembled WGS sequence"/>
</dbReference>
<organism evidence="15 16">
    <name type="scientific">Populibacterium corticicola</name>
    <dbReference type="NCBI Taxonomy" id="1812826"/>
    <lineage>
        <taxon>Bacteria</taxon>
        <taxon>Bacillati</taxon>
        <taxon>Actinomycetota</taxon>
        <taxon>Actinomycetes</taxon>
        <taxon>Micrococcales</taxon>
        <taxon>Jonesiaceae</taxon>
        <taxon>Populibacterium</taxon>
    </lineage>
</organism>
<feature type="compositionally biased region" description="Low complexity" evidence="10">
    <location>
        <begin position="756"/>
        <end position="767"/>
    </location>
</feature>
<dbReference type="CDD" id="cd04852">
    <property type="entry name" value="Peptidases_S8_3"/>
    <property type="match status" value="1"/>
</dbReference>
<dbReference type="Gene3D" id="3.50.30.30">
    <property type="match status" value="1"/>
</dbReference>
<evidence type="ECO:0000256" key="9">
    <source>
        <dbReference type="RuleBase" id="RU003355"/>
    </source>
</evidence>
<dbReference type="Gene3D" id="2.60.40.2700">
    <property type="match status" value="1"/>
</dbReference>
<evidence type="ECO:0000259" key="12">
    <source>
        <dbReference type="Pfam" id="PF02225"/>
    </source>
</evidence>
<dbReference type="Pfam" id="PF17766">
    <property type="entry name" value="fn3_6"/>
    <property type="match status" value="1"/>
</dbReference>
<feature type="active site" description="Charge relay system" evidence="8">
    <location>
        <position position="560"/>
    </location>
</feature>
<dbReference type="InterPro" id="IPR023828">
    <property type="entry name" value="Peptidase_S8_Ser-AS"/>
</dbReference>
<dbReference type="InterPro" id="IPR041469">
    <property type="entry name" value="Subtilisin-like_FN3"/>
</dbReference>
<keyword evidence="5 8" id="KW-0378">Hydrolase</keyword>
<dbReference type="CDD" id="cd02120">
    <property type="entry name" value="PA_subtilisin_like"/>
    <property type="match status" value="1"/>
</dbReference>
<dbReference type="EMBL" id="JBHUOP010000003">
    <property type="protein sequence ID" value="MFD2840804.1"/>
    <property type="molecule type" value="Genomic_DNA"/>
</dbReference>
<dbReference type="Pfam" id="PF02225">
    <property type="entry name" value="PA"/>
    <property type="match status" value="1"/>
</dbReference>